<feature type="region of interest" description="Disordered" evidence="1">
    <location>
        <begin position="1"/>
        <end position="69"/>
    </location>
</feature>
<name>A0AAD4VHE7_PRUDU</name>
<keyword evidence="3" id="KW-1185">Reference proteome</keyword>
<comment type="caution">
    <text evidence="2">The sequence shown here is derived from an EMBL/GenBank/DDBJ whole genome shotgun (WGS) entry which is preliminary data.</text>
</comment>
<organism evidence="2 3">
    <name type="scientific">Prunus dulcis</name>
    <name type="common">Almond</name>
    <name type="synonym">Amygdalus dulcis</name>
    <dbReference type="NCBI Taxonomy" id="3755"/>
    <lineage>
        <taxon>Eukaryota</taxon>
        <taxon>Viridiplantae</taxon>
        <taxon>Streptophyta</taxon>
        <taxon>Embryophyta</taxon>
        <taxon>Tracheophyta</taxon>
        <taxon>Spermatophyta</taxon>
        <taxon>Magnoliopsida</taxon>
        <taxon>eudicotyledons</taxon>
        <taxon>Gunneridae</taxon>
        <taxon>Pentapetalae</taxon>
        <taxon>rosids</taxon>
        <taxon>fabids</taxon>
        <taxon>Rosales</taxon>
        <taxon>Rosaceae</taxon>
        <taxon>Amygdaloideae</taxon>
        <taxon>Amygdaleae</taxon>
        <taxon>Prunus</taxon>
    </lineage>
</organism>
<evidence type="ECO:0000256" key="1">
    <source>
        <dbReference type="SAM" id="MobiDB-lite"/>
    </source>
</evidence>
<dbReference type="AlphaFoldDB" id="A0AAD4VHE7"/>
<proteinExistence type="predicted"/>
<sequence>MSNNSERESQSPPSPHAFSGEELGSGSHDEALGTDGESTEFEHIAKGLIMEGDRVGDEEQSRSSGGEAYKEMQRNYATLKAVANRVLGITQATEASASGLVRPSGWARVC</sequence>
<evidence type="ECO:0000313" key="3">
    <source>
        <dbReference type="Proteomes" id="UP001054821"/>
    </source>
</evidence>
<protein>
    <submittedName>
        <fullName evidence="2">Uncharacterized protein</fullName>
    </submittedName>
</protein>
<dbReference type="EMBL" id="JAJFAZ020000006">
    <property type="protein sequence ID" value="KAI5324267.1"/>
    <property type="molecule type" value="Genomic_DNA"/>
</dbReference>
<gene>
    <name evidence="2" type="ORF">L3X38_033340</name>
</gene>
<dbReference type="Proteomes" id="UP001054821">
    <property type="component" value="Chromosome 6"/>
</dbReference>
<accession>A0AAD4VHE7</accession>
<reference evidence="2 3" key="1">
    <citation type="journal article" date="2022" name="G3 (Bethesda)">
        <title>Whole-genome sequence and methylome profiling of the almond [Prunus dulcis (Mill.) D.A. Webb] cultivar 'Nonpareil'.</title>
        <authorList>
            <person name="D'Amico-Willman K.M."/>
            <person name="Ouma W.Z."/>
            <person name="Meulia T."/>
            <person name="Sideli G.M."/>
            <person name="Gradziel T.M."/>
            <person name="Fresnedo-Ramirez J."/>
        </authorList>
    </citation>
    <scope>NUCLEOTIDE SEQUENCE [LARGE SCALE GENOMIC DNA]</scope>
    <source>
        <strain evidence="2">Clone GOH B32 T37-40</strain>
    </source>
</reference>
<evidence type="ECO:0000313" key="2">
    <source>
        <dbReference type="EMBL" id="KAI5324267.1"/>
    </source>
</evidence>
<feature type="compositionally biased region" description="Basic and acidic residues" evidence="1">
    <location>
        <begin position="40"/>
        <end position="61"/>
    </location>
</feature>